<evidence type="ECO:0000256" key="6">
    <source>
        <dbReference type="ARBA" id="ARBA00022989"/>
    </source>
</evidence>
<evidence type="ECO:0000313" key="11">
    <source>
        <dbReference type="EMBL" id="RJF98644.1"/>
    </source>
</evidence>
<comment type="subunit">
    <text evidence="9">The complex comprises the extracytoplasmic solute receptor protein and the two transmembrane proteins.</text>
</comment>
<evidence type="ECO:0000256" key="1">
    <source>
        <dbReference type="ARBA" id="ARBA00004429"/>
    </source>
</evidence>
<dbReference type="GO" id="GO:0005886">
    <property type="term" value="C:plasma membrane"/>
    <property type="evidence" value="ECO:0007669"/>
    <property type="project" value="UniProtKB-SubCell"/>
</dbReference>
<keyword evidence="12" id="KW-1185">Reference proteome</keyword>
<comment type="subcellular location">
    <subcellularLocation>
        <location evidence="1 9">Cell inner membrane</location>
        <topology evidence="1 9">Multi-pass membrane protein</topology>
    </subcellularLocation>
</comment>
<keyword evidence="5 9" id="KW-0812">Transmembrane</keyword>
<comment type="similarity">
    <text evidence="8 9">Belongs to the TRAP transporter small permease family.</text>
</comment>
<gene>
    <name evidence="11" type="ORF">D3871_09085</name>
</gene>
<feature type="transmembrane region" description="Helical" evidence="9">
    <location>
        <begin position="131"/>
        <end position="153"/>
    </location>
</feature>
<name>A0A3A3FTR0_9BURK</name>
<feature type="transmembrane region" description="Helical" evidence="9">
    <location>
        <begin position="48"/>
        <end position="67"/>
    </location>
</feature>
<protein>
    <recommendedName>
        <fullName evidence="9">TRAP transporter small permease protein</fullName>
    </recommendedName>
</protein>
<comment type="caution">
    <text evidence="11">The sequence shown here is derived from an EMBL/GenBank/DDBJ whole genome shotgun (WGS) entry which is preliminary data.</text>
</comment>
<feature type="domain" description="Tripartite ATP-independent periplasmic transporters DctQ component" evidence="10">
    <location>
        <begin position="26"/>
        <end position="160"/>
    </location>
</feature>
<dbReference type="InterPro" id="IPR055348">
    <property type="entry name" value="DctQ"/>
</dbReference>
<dbReference type="GO" id="GO:0022857">
    <property type="term" value="F:transmembrane transporter activity"/>
    <property type="evidence" value="ECO:0007669"/>
    <property type="project" value="UniProtKB-UniRule"/>
</dbReference>
<evidence type="ECO:0000256" key="4">
    <source>
        <dbReference type="ARBA" id="ARBA00022519"/>
    </source>
</evidence>
<evidence type="ECO:0000259" key="10">
    <source>
        <dbReference type="Pfam" id="PF04290"/>
    </source>
</evidence>
<dbReference type="Proteomes" id="UP000265955">
    <property type="component" value="Unassembled WGS sequence"/>
</dbReference>
<proteinExistence type="inferred from homology"/>
<feature type="transmembrane region" description="Helical" evidence="9">
    <location>
        <begin position="87"/>
        <end position="111"/>
    </location>
</feature>
<dbReference type="RefSeq" id="WP_119768593.1">
    <property type="nucleotide sequence ID" value="NZ_QYUO01000001.1"/>
</dbReference>
<organism evidence="11 12">
    <name type="scientific">Noviherbaspirillum saxi</name>
    <dbReference type="NCBI Taxonomy" id="2320863"/>
    <lineage>
        <taxon>Bacteria</taxon>
        <taxon>Pseudomonadati</taxon>
        <taxon>Pseudomonadota</taxon>
        <taxon>Betaproteobacteria</taxon>
        <taxon>Burkholderiales</taxon>
        <taxon>Oxalobacteraceae</taxon>
        <taxon>Noviherbaspirillum</taxon>
    </lineage>
</organism>
<dbReference type="AlphaFoldDB" id="A0A3A3FTR0"/>
<accession>A0A3A3FTR0</accession>
<keyword evidence="7 9" id="KW-0472">Membrane</keyword>
<dbReference type="InterPro" id="IPR007387">
    <property type="entry name" value="TRAP_DctQ"/>
</dbReference>
<evidence type="ECO:0000256" key="7">
    <source>
        <dbReference type="ARBA" id="ARBA00023136"/>
    </source>
</evidence>
<evidence type="ECO:0000256" key="2">
    <source>
        <dbReference type="ARBA" id="ARBA00022448"/>
    </source>
</evidence>
<dbReference type="GO" id="GO:0015740">
    <property type="term" value="P:C4-dicarboxylate transport"/>
    <property type="evidence" value="ECO:0007669"/>
    <property type="project" value="TreeGrafter"/>
</dbReference>
<evidence type="ECO:0000256" key="9">
    <source>
        <dbReference type="RuleBase" id="RU369079"/>
    </source>
</evidence>
<dbReference type="PANTHER" id="PTHR35011:SF10">
    <property type="entry name" value="TRAP TRANSPORTER SMALL PERMEASE PROTEIN"/>
    <property type="match status" value="1"/>
</dbReference>
<keyword evidence="4 9" id="KW-0997">Cell inner membrane</keyword>
<dbReference type="OrthoDB" id="9791324at2"/>
<comment type="caution">
    <text evidence="9">Lacks conserved residue(s) required for the propagation of feature annotation.</text>
</comment>
<evidence type="ECO:0000313" key="12">
    <source>
        <dbReference type="Proteomes" id="UP000265955"/>
    </source>
</evidence>
<dbReference type="Pfam" id="PF04290">
    <property type="entry name" value="DctQ"/>
    <property type="match status" value="1"/>
</dbReference>
<keyword evidence="6 9" id="KW-1133">Transmembrane helix</keyword>
<evidence type="ECO:0000256" key="3">
    <source>
        <dbReference type="ARBA" id="ARBA00022475"/>
    </source>
</evidence>
<evidence type="ECO:0000256" key="8">
    <source>
        <dbReference type="ARBA" id="ARBA00038436"/>
    </source>
</evidence>
<reference evidence="12" key="1">
    <citation type="submission" date="2018-09" db="EMBL/GenBank/DDBJ databases">
        <authorList>
            <person name="Zhu H."/>
        </authorList>
    </citation>
    <scope>NUCLEOTIDE SEQUENCE [LARGE SCALE GENOMIC DNA]</scope>
    <source>
        <strain evidence="12">K1R23-30</strain>
    </source>
</reference>
<comment type="function">
    <text evidence="9">Part of the tripartite ATP-independent periplasmic (TRAP) transport system.</text>
</comment>
<dbReference type="EMBL" id="QYUO01000001">
    <property type="protein sequence ID" value="RJF98644.1"/>
    <property type="molecule type" value="Genomic_DNA"/>
</dbReference>
<dbReference type="PANTHER" id="PTHR35011">
    <property type="entry name" value="2,3-DIKETO-L-GULONATE TRAP TRANSPORTER SMALL PERMEASE PROTEIN YIAM"/>
    <property type="match status" value="1"/>
</dbReference>
<sequence length="188" mass="20538">MKFTIGLMDRISSLLLVLGCTATLLMMLHVCADILGRLIFSRPIGGTLEVVTYIYMVAVAFLPMAVVQRQRQQIIVEVFNQLLPKRVLAFLDGTVAIVGCVFMSVLAWYAGWDALEKTLIFETAPSELNPVPIWPARWMVVAGAALAAAYLAVQAVSDLRSAFSDTEPETGLEPEFETFTPGLKGDAI</sequence>
<keyword evidence="2 9" id="KW-0813">Transport</keyword>
<evidence type="ECO:0000256" key="5">
    <source>
        <dbReference type="ARBA" id="ARBA00022692"/>
    </source>
</evidence>
<keyword evidence="3" id="KW-1003">Cell membrane</keyword>